<dbReference type="Gene3D" id="3.40.50.1820">
    <property type="entry name" value="alpha/beta hydrolase"/>
    <property type="match status" value="1"/>
</dbReference>
<feature type="signal peptide" evidence="1">
    <location>
        <begin position="1"/>
        <end position="24"/>
    </location>
</feature>
<gene>
    <name evidence="2" type="ORF">JY651_22190</name>
</gene>
<reference evidence="2 3" key="1">
    <citation type="submission" date="2021-02" db="EMBL/GenBank/DDBJ databases">
        <title>De Novo genome assembly of isolated myxobacteria.</title>
        <authorList>
            <person name="Stevens D.C."/>
        </authorList>
    </citation>
    <scope>NUCLEOTIDE SEQUENCE [LARGE SCALE GENOMIC DNA]</scope>
    <source>
        <strain evidence="3">SCPEA02</strain>
    </source>
</reference>
<keyword evidence="1" id="KW-0732">Signal</keyword>
<evidence type="ECO:0000313" key="2">
    <source>
        <dbReference type="EMBL" id="QSQ27453.1"/>
    </source>
</evidence>
<evidence type="ECO:0000313" key="3">
    <source>
        <dbReference type="Proteomes" id="UP000662747"/>
    </source>
</evidence>
<protein>
    <recommendedName>
        <fullName evidence="4">Lipoprotein</fullName>
    </recommendedName>
</protein>
<keyword evidence="3" id="KW-1185">Reference proteome</keyword>
<dbReference type="SUPFAM" id="SSF53474">
    <property type="entry name" value="alpha/beta-Hydrolases"/>
    <property type="match status" value="1"/>
</dbReference>
<name>A0ABX7PAG7_9BACT</name>
<feature type="chain" id="PRO_5047152427" description="Lipoprotein" evidence="1">
    <location>
        <begin position="25"/>
        <end position="466"/>
    </location>
</feature>
<proteinExistence type="predicted"/>
<dbReference type="Proteomes" id="UP000662747">
    <property type="component" value="Chromosome"/>
</dbReference>
<evidence type="ECO:0000256" key="1">
    <source>
        <dbReference type="SAM" id="SignalP"/>
    </source>
</evidence>
<dbReference type="EMBL" id="CP071090">
    <property type="protein sequence ID" value="QSQ27453.1"/>
    <property type="molecule type" value="Genomic_DNA"/>
</dbReference>
<organism evidence="2 3">
    <name type="scientific">Pyxidicoccus parkwayensis</name>
    <dbReference type="NCBI Taxonomy" id="2813578"/>
    <lineage>
        <taxon>Bacteria</taxon>
        <taxon>Pseudomonadati</taxon>
        <taxon>Myxococcota</taxon>
        <taxon>Myxococcia</taxon>
        <taxon>Myxococcales</taxon>
        <taxon>Cystobacterineae</taxon>
        <taxon>Myxococcaceae</taxon>
        <taxon>Pyxidicoccus</taxon>
    </lineage>
</organism>
<evidence type="ECO:0008006" key="4">
    <source>
        <dbReference type="Google" id="ProtNLM"/>
    </source>
</evidence>
<accession>A0ABX7PAG7</accession>
<dbReference type="RefSeq" id="WP_206728974.1">
    <property type="nucleotide sequence ID" value="NZ_CP071090.1"/>
</dbReference>
<sequence>MRFLFVLCVSLAGVTLGLGSDAHAAVAANAPSQVASLEAILQGGEAERAAMRLDAREALFGNVAHYRLKLRVGPGEHDFVTLHRVVREDAPWRPSRSNRAVFMVHGDGWGFEAAFLSSVGSAYVPADHSIAAYLAKEGVDVWGIDLRWAGVPTQTQDFSFMANWTLETHARDVGVGLAVARALRLATGSGGNGSMHLMGWSRGAAVAYVYMNLEAQLPRGLRQVDGFIPMDMVVRYSPADADLKAHACERYAALSAARQAGRVEGGLLGPAPGITLQAIGQLAALLPGAPTPLLPEDVFGPGTGKPTNRKVAIVSAAATGLLMAPLKPLAPDYHLMAAQPDALGLPETLTFTNEGYLFEYAQRAAPYQSLNEVVETEAWACGQAVPYDDFLNKVNVPVLYVGAAGGVGRYGEYSLTQLGSHDVTVLIARTLPESARARDFGHADLFLANDARERVWKPVLQWVKAH</sequence>
<dbReference type="InterPro" id="IPR029058">
    <property type="entry name" value="AB_hydrolase_fold"/>
</dbReference>